<dbReference type="AlphaFoldDB" id="A0A0J7I9Y4"/>
<sequence>MKKIILILIVFSILISCNKGKKYGFDSPEESIKSVLDNFPMIDKKLEKVTKVDLDSLSVTLYKNPEKKDYDEVLVFEKNKRFYSIPFFSNMYFDYWDFINEKQPLLYPKTNTTFEKQMNILVRELNLKPADFTILTKVMMSNILNTETNLYLKPKIFENYVYSTYRVDKYKLEESDSCINRTQSVFNHILKDSEKTMQYNQYFLDSENGRVYELINESRKRGELKFKIKTYRIDCFSHRLNI</sequence>
<dbReference type="Proteomes" id="UP000036261">
    <property type="component" value="Unassembled WGS sequence"/>
</dbReference>
<proteinExistence type="predicted"/>
<evidence type="ECO:0000313" key="1">
    <source>
        <dbReference type="EMBL" id="KMQ63203.1"/>
    </source>
</evidence>
<protein>
    <recommendedName>
        <fullName evidence="3">Lipoprotein</fullName>
    </recommendedName>
</protein>
<organism evidence="1 2">
    <name type="scientific">Chryseobacterium angstadtii</name>
    <dbReference type="NCBI Taxonomy" id="558151"/>
    <lineage>
        <taxon>Bacteria</taxon>
        <taxon>Pseudomonadati</taxon>
        <taxon>Bacteroidota</taxon>
        <taxon>Flavobacteriia</taxon>
        <taxon>Flavobacteriales</taxon>
        <taxon>Weeksellaceae</taxon>
        <taxon>Chryseobacterium group</taxon>
        <taxon>Chryseobacterium</taxon>
    </lineage>
</organism>
<evidence type="ECO:0000313" key="2">
    <source>
        <dbReference type="Proteomes" id="UP000036261"/>
    </source>
</evidence>
<comment type="caution">
    <text evidence="1">The sequence shown here is derived from an EMBL/GenBank/DDBJ whole genome shotgun (WGS) entry which is preliminary data.</text>
</comment>
<reference evidence="1 2" key="1">
    <citation type="journal article" date="2013" name="Int. J. Syst. Evol. Microbiol.">
        <title>Chryseobacterium angstadtii sp. nov., isolated from a newt tank.</title>
        <authorList>
            <person name="Kirk K.E."/>
            <person name="Hoffman J.A."/>
            <person name="Smith K.A."/>
            <person name="Strahan B.L."/>
            <person name="Failor K.C."/>
            <person name="Krebs J.E."/>
            <person name="Gale A.N."/>
            <person name="Do T.D."/>
            <person name="Sontag T.C."/>
            <person name="Batties A.M."/>
            <person name="Mistiszyn K."/>
            <person name="Newman J.D."/>
        </authorList>
    </citation>
    <scope>NUCLEOTIDE SEQUENCE [LARGE SCALE GENOMIC DNA]</scope>
    <source>
        <strain evidence="1 2">KM</strain>
    </source>
</reference>
<evidence type="ECO:0008006" key="3">
    <source>
        <dbReference type="Google" id="ProtNLM"/>
    </source>
</evidence>
<gene>
    <name evidence="1" type="ORF">ACM46_14830</name>
</gene>
<keyword evidence="2" id="KW-1185">Reference proteome</keyword>
<accession>A0A0J7I9Y4</accession>
<dbReference type="PATRIC" id="fig|558151.6.peg.3136"/>
<dbReference type="PROSITE" id="PS51257">
    <property type="entry name" value="PROKAR_LIPOPROTEIN"/>
    <property type="match status" value="1"/>
</dbReference>
<name>A0A0J7I9Y4_9FLAO</name>
<dbReference type="EMBL" id="LFND01000004">
    <property type="protein sequence ID" value="KMQ63203.1"/>
    <property type="molecule type" value="Genomic_DNA"/>
</dbReference>
<dbReference type="OrthoDB" id="1241931at2"/>
<dbReference type="RefSeq" id="WP_048507449.1">
    <property type="nucleotide sequence ID" value="NZ_LFND01000004.1"/>
</dbReference>
<dbReference type="STRING" id="558151.ACM46_14830"/>